<comment type="caution">
    <text evidence="2">The sequence shown here is derived from an EMBL/GenBank/DDBJ whole genome shotgun (WGS) entry which is preliminary data.</text>
</comment>
<dbReference type="Proteomes" id="UP000772181">
    <property type="component" value="Unassembled WGS sequence"/>
</dbReference>
<dbReference type="Gene3D" id="3.30.70.100">
    <property type="match status" value="1"/>
</dbReference>
<evidence type="ECO:0000313" key="3">
    <source>
        <dbReference type="Proteomes" id="UP000772181"/>
    </source>
</evidence>
<dbReference type="Pfam" id="PF07110">
    <property type="entry name" value="EthD"/>
    <property type="match status" value="1"/>
</dbReference>
<evidence type="ECO:0000313" key="2">
    <source>
        <dbReference type="EMBL" id="MBI4596567.1"/>
    </source>
</evidence>
<dbReference type="InterPro" id="IPR011008">
    <property type="entry name" value="Dimeric_a/b-barrel"/>
</dbReference>
<proteinExistence type="predicted"/>
<feature type="domain" description="EthD" evidence="1">
    <location>
        <begin position="11"/>
        <end position="94"/>
    </location>
</feature>
<reference evidence="2" key="1">
    <citation type="submission" date="2020-07" db="EMBL/GenBank/DDBJ databases">
        <title>Huge and variable diversity of episymbiotic CPR bacteria and DPANN archaea in groundwater ecosystems.</title>
        <authorList>
            <person name="He C.Y."/>
            <person name="Keren R."/>
            <person name="Whittaker M."/>
            <person name="Farag I.F."/>
            <person name="Doudna J."/>
            <person name="Cate J.H.D."/>
            <person name="Banfield J.F."/>
        </authorList>
    </citation>
    <scope>NUCLEOTIDE SEQUENCE</scope>
    <source>
        <strain evidence="2">NC_groundwater_1482_Ag_S-0.65um_47_24</strain>
    </source>
</reference>
<sequence length="108" mass="12482">MLKLITFIKRKPGMGVDEFHRYWREVHGQIAKKIPGIRKYIQCHTTASGYQDGKEPLYDGTAEVWFDDLEALRRSAGTAEYKATMADEANFIDPALRKFIITEEHHVI</sequence>
<dbReference type="NCBIfam" id="TIGR02118">
    <property type="entry name" value="EthD family reductase"/>
    <property type="match status" value="1"/>
</dbReference>
<evidence type="ECO:0000259" key="1">
    <source>
        <dbReference type="Pfam" id="PF07110"/>
    </source>
</evidence>
<accession>A0A933LRQ0</accession>
<dbReference type="GO" id="GO:0016491">
    <property type="term" value="F:oxidoreductase activity"/>
    <property type="evidence" value="ECO:0007669"/>
    <property type="project" value="InterPro"/>
</dbReference>
<dbReference type="InterPro" id="IPR009799">
    <property type="entry name" value="EthD_dom"/>
</dbReference>
<dbReference type="SUPFAM" id="SSF54909">
    <property type="entry name" value="Dimeric alpha+beta barrel"/>
    <property type="match status" value="1"/>
</dbReference>
<organism evidence="2 3">
    <name type="scientific">Tectimicrobiota bacterium</name>
    <dbReference type="NCBI Taxonomy" id="2528274"/>
    <lineage>
        <taxon>Bacteria</taxon>
        <taxon>Pseudomonadati</taxon>
        <taxon>Nitrospinota/Tectimicrobiota group</taxon>
        <taxon>Candidatus Tectimicrobiota</taxon>
    </lineage>
</organism>
<gene>
    <name evidence="2" type="ORF">HY730_09380</name>
</gene>
<protein>
    <submittedName>
        <fullName evidence="2">EthD domain-containing protein</fullName>
    </submittedName>
</protein>
<dbReference type="AlphaFoldDB" id="A0A933LRQ0"/>
<name>A0A933LRQ0_UNCTE</name>
<dbReference type="EMBL" id="JACQWF010000408">
    <property type="protein sequence ID" value="MBI4596567.1"/>
    <property type="molecule type" value="Genomic_DNA"/>
</dbReference>